<dbReference type="EMBL" id="LAZR01034364">
    <property type="protein sequence ID" value="KKL45497.1"/>
    <property type="molecule type" value="Genomic_DNA"/>
</dbReference>
<name>A0A0F9F310_9ZZZZ</name>
<accession>A0A0F9F310</accession>
<evidence type="ECO:0000313" key="1">
    <source>
        <dbReference type="EMBL" id="KKL45497.1"/>
    </source>
</evidence>
<reference evidence="1" key="1">
    <citation type="journal article" date="2015" name="Nature">
        <title>Complex archaea that bridge the gap between prokaryotes and eukaryotes.</title>
        <authorList>
            <person name="Spang A."/>
            <person name="Saw J.H."/>
            <person name="Jorgensen S.L."/>
            <person name="Zaremba-Niedzwiedzka K."/>
            <person name="Martijn J."/>
            <person name="Lind A.E."/>
            <person name="van Eijk R."/>
            <person name="Schleper C."/>
            <person name="Guy L."/>
            <person name="Ettema T.J."/>
        </authorList>
    </citation>
    <scope>NUCLEOTIDE SEQUENCE</scope>
</reference>
<dbReference type="AlphaFoldDB" id="A0A0F9F310"/>
<protein>
    <submittedName>
        <fullName evidence="1">Uncharacterized protein</fullName>
    </submittedName>
</protein>
<organism evidence="1">
    <name type="scientific">marine sediment metagenome</name>
    <dbReference type="NCBI Taxonomy" id="412755"/>
    <lineage>
        <taxon>unclassified sequences</taxon>
        <taxon>metagenomes</taxon>
        <taxon>ecological metagenomes</taxon>
    </lineage>
</organism>
<comment type="caution">
    <text evidence="1">The sequence shown here is derived from an EMBL/GenBank/DDBJ whole genome shotgun (WGS) entry which is preliminary data.</text>
</comment>
<proteinExistence type="predicted"/>
<gene>
    <name evidence="1" type="ORF">LCGC14_2355090</name>
</gene>
<sequence>MKAKNRVTVSWVVSAADLKQLRMCAKGWGHNTVASYIRMIVKAKIGSPVGCAARAKERLS</sequence>